<feature type="transmembrane region" description="Helical" evidence="1">
    <location>
        <begin position="7"/>
        <end position="27"/>
    </location>
</feature>
<dbReference type="RefSeq" id="WP_057895998.1">
    <property type="nucleotide sequence ID" value="NZ_AZEH01000034.1"/>
</dbReference>
<sequence length="186" mass="21328">MSTTRKTVYLILLLVALLPLWAVIVLFQDTVSFPFYLDKVESYPLIGHYLPGFLFWVSVALGGLVILGILTVIFWPNLHDQLFLKKDSGVLKINKKALESFITQSALRSNFIHQPRVRIKLQRRRIRVTIDGSFSPVVVLPEESRQFQIKLAEQLGALLNAPKEGLEITVRLNNLYKERENLSRVE</sequence>
<keyword evidence="1" id="KW-1133">Transmembrane helix</keyword>
<gene>
    <name evidence="2" type="ORF">FD46_GL001118</name>
</gene>
<evidence type="ECO:0008006" key="4">
    <source>
        <dbReference type="Google" id="ProtNLM"/>
    </source>
</evidence>
<dbReference type="EMBL" id="AZEH01000034">
    <property type="protein sequence ID" value="KRL05167.1"/>
    <property type="molecule type" value="Genomic_DNA"/>
</dbReference>
<organism evidence="2 3">
    <name type="scientific">Liquorilactobacillus oeni DSM 19972</name>
    <dbReference type="NCBI Taxonomy" id="1423777"/>
    <lineage>
        <taxon>Bacteria</taxon>
        <taxon>Bacillati</taxon>
        <taxon>Bacillota</taxon>
        <taxon>Bacilli</taxon>
        <taxon>Lactobacillales</taxon>
        <taxon>Lactobacillaceae</taxon>
        <taxon>Liquorilactobacillus</taxon>
    </lineage>
</organism>
<dbReference type="OrthoDB" id="2236015at2"/>
<comment type="caution">
    <text evidence="2">The sequence shown here is derived from an EMBL/GenBank/DDBJ whole genome shotgun (WGS) entry which is preliminary data.</text>
</comment>
<feature type="transmembrane region" description="Helical" evidence="1">
    <location>
        <begin position="53"/>
        <end position="75"/>
    </location>
</feature>
<dbReference type="PATRIC" id="fig|1423777.3.peg.1152"/>
<evidence type="ECO:0000313" key="2">
    <source>
        <dbReference type="EMBL" id="KRL05167.1"/>
    </source>
</evidence>
<dbReference type="STRING" id="1423777.FD46_GL001118"/>
<keyword evidence="1" id="KW-0812">Transmembrane</keyword>
<dbReference type="Proteomes" id="UP000051686">
    <property type="component" value="Unassembled WGS sequence"/>
</dbReference>
<keyword evidence="1" id="KW-0472">Membrane</keyword>
<evidence type="ECO:0000256" key="1">
    <source>
        <dbReference type="SAM" id="Phobius"/>
    </source>
</evidence>
<proteinExistence type="predicted"/>
<accession>A0A0R1MAK4</accession>
<dbReference type="NCBIfam" id="NF033218">
    <property type="entry name" value="anchor_AmaP"/>
    <property type="match status" value="1"/>
</dbReference>
<protein>
    <recommendedName>
        <fullName evidence="4">Alkaline shock response membrane anchor protein AmaP</fullName>
    </recommendedName>
</protein>
<name>A0A0R1MAK4_9LACO</name>
<keyword evidence="3" id="KW-1185">Reference proteome</keyword>
<reference evidence="2 3" key="1">
    <citation type="journal article" date="2015" name="Genome Announc.">
        <title>Expanding the biotechnology potential of lactobacilli through comparative genomics of 213 strains and associated genera.</title>
        <authorList>
            <person name="Sun Z."/>
            <person name="Harris H.M."/>
            <person name="McCann A."/>
            <person name="Guo C."/>
            <person name="Argimon S."/>
            <person name="Zhang W."/>
            <person name="Yang X."/>
            <person name="Jeffery I.B."/>
            <person name="Cooney J.C."/>
            <person name="Kagawa T.F."/>
            <person name="Liu W."/>
            <person name="Song Y."/>
            <person name="Salvetti E."/>
            <person name="Wrobel A."/>
            <person name="Rasinkangas P."/>
            <person name="Parkhill J."/>
            <person name="Rea M.C."/>
            <person name="O'Sullivan O."/>
            <person name="Ritari J."/>
            <person name="Douillard F.P."/>
            <person name="Paul Ross R."/>
            <person name="Yang R."/>
            <person name="Briner A.E."/>
            <person name="Felis G.E."/>
            <person name="de Vos W.M."/>
            <person name="Barrangou R."/>
            <person name="Klaenhammer T.R."/>
            <person name="Caufield P.W."/>
            <person name="Cui Y."/>
            <person name="Zhang H."/>
            <person name="O'Toole P.W."/>
        </authorList>
    </citation>
    <scope>NUCLEOTIDE SEQUENCE [LARGE SCALE GENOMIC DNA]</scope>
    <source>
        <strain evidence="2 3">DSM 19972</strain>
    </source>
</reference>
<dbReference type="AlphaFoldDB" id="A0A0R1MAK4"/>
<evidence type="ECO:0000313" key="3">
    <source>
        <dbReference type="Proteomes" id="UP000051686"/>
    </source>
</evidence>